<gene>
    <name evidence="1" type="ORF">AD929_13325</name>
</gene>
<dbReference type="EMBL" id="LHZB01000118">
    <property type="protein sequence ID" value="KXV00164.1"/>
    <property type="molecule type" value="Genomic_DNA"/>
</dbReference>
<protein>
    <recommendedName>
        <fullName evidence="3">DUF4325 domain-containing protein</fullName>
    </recommendedName>
</protein>
<evidence type="ECO:0000313" key="2">
    <source>
        <dbReference type="Proteomes" id="UP000075573"/>
    </source>
</evidence>
<accession>A0A149QSK3</accession>
<sequence length="123" mass="13241">MTTTATRPAGESYSPVCVCLPVDDRRNLVGREAGMAARRALNLDGIQGHVVIKVPEAIMSITSSYILGLFGPELHSMPDLDSFLRRYSIQVESTDCAHHILLAFIRGAQRGLMDGGLESGKAA</sequence>
<evidence type="ECO:0008006" key="3">
    <source>
        <dbReference type="Google" id="ProtNLM"/>
    </source>
</evidence>
<dbReference type="PATRIC" id="fig|442.7.peg.3468"/>
<comment type="caution">
    <text evidence="1">The sequence shown here is derived from an EMBL/GenBank/DDBJ whole genome shotgun (WGS) entry which is preliminary data.</text>
</comment>
<evidence type="ECO:0000313" key="1">
    <source>
        <dbReference type="EMBL" id="KXV00164.1"/>
    </source>
</evidence>
<proteinExistence type="predicted"/>
<dbReference type="AlphaFoldDB" id="A0A149QSK3"/>
<name>A0A149QSK3_9PROT</name>
<dbReference type="RefSeq" id="WP_062497460.1">
    <property type="nucleotide sequence ID" value="NZ_LHZB01000118.1"/>
</dbReference>
<reference evidence="1 2" key="1">
    <citation type="submission" date="2015-06" db="EMBL/GenBank/DDBJ databases">
        <title>Improved classification and identification of acetic acid bacteria using matrix-assisted laser desorption/ionization time-of-flight mass spectrometry; Gluconobacter nephelii and Gluconobacter uchimurae are later heterotypic synonyms of Gluconobacter japonicus and Gluconobacter oxydans, respectively.</title>
        <authorList>
            <person name="Li L."/>
            <person name="Cleenwerck I."/>
            <person name="De Vuyst L."/>
            <person name="Vandamme P."/>
        </authorList>
    </citation>
    <scope>NUCLEOTIDE SEQUENCE [LARGE SCALE GENOMIC DNA]</scope>
    <source>
        <strain evidence="1 2">LMG 1764</strain>
    </source>
</reference>
<organism evidence="1 2">
    <name type="scientific">Gluconobacter potus</name>
    <dbReference type="NCBI Taxonomy" id="2724927"/>
    <lineage>
        <taxon>Bacteria</taxon>
        <taxon>Pseudomonadati</taxon>
        <taxon>Pseudomonadota</taxon>
        <taxon>Alphaproteobacteria</taxon>
        <taxon>Acetobacterales</taxon>
        <taxon>Acetobacteraceae</taxon>
        <taxon>Gluconobacter</taxon>
    </lineage>
</organism>
<dbReference type="Proteomes" id="UP000075573">
    <property type="component" value="Unassembled WGS sequence"/>
</dbReference>